<dbReference type="SMART" id="SM00252">
    <property type="entry name" value="SH2"/>
    <property type="match status" value="1"/>
</dbReference>
<keyword evidence="1 10" id="KW-0728">SH3 domain</keyword>
<dbReference type="FunFam" id="1.10.510.10:FF:000052">
    <property type="entry name" value="Tyrosine-protein kinase"/>
    <property type="match status" value="1"/>
</dbReference>
<dbReference type="Proteomes" id="UP000242913">
    <property type="component" value="Unassembled WGS sequence"/>
</dbReference>
<evidence type="ECO:0000256" key="2">
    <source>
        <dbReference type="ARBA" id="ARBA00022679"/>
    </source>
</evidence>
<dbReference type="CDD" id="cd05052">
    <property type="entry name" value="PTKc_Abl"/>
    <property type="match status" value="1"/>
</dbReference>
<dbReference type="InterPro" id="IPR050198">
    <property type="entry name" value="Non-receptor_tyrosine_kinases"/>
</dbReference>
<evidence type="ECO:0000256" key="4">
    <source>
        <dbReference type="ARBA" id="ARBA00022777"/>
    </source>
</evidence>
<keyword evidence="3 11" id="KW-0547">Nucleotide-binding</keyword>
<dbReference type="PROSITE" id="PS50002">
    <property type="entry name" value="SH3"/>
    <property type="match status" value="1"/>
</dbReference>
<evidence type="ECO:0000259" key="16">
    <source>
        <dbReference type="PROSITE" id="PS50011"/>
    </source>
</evidence>
<dbReference type="GO" id="GO:0004715">
    <property type="term" value="F:non-membrane spanning protein tyrosine kinase activity"/>
    <property type="evidence" value="ECO:0007669"/>
    <property type="project" value="UniProtKB-EC"/>
</dbReference>
<evidence type="ECO:0000256" key="8">
    <source>
        <dbReference type="ARBA" id="ARBA00051245"/>
    </source>
</evidence>
<protein>
    <recommendedName>
        <fullName evidence="12">Tyrosine-protein kinase</fullName>
        <ecNumber evidence="12">2.7.10.2</ecNumber>
    </recommendedName>
</protein>
<evidence type="ECO:0000313" key="18">
    <source>
        <dbReference type="Proteomes" id="UP000242913"/>
    </source>
</evidence>
<dbReference type="InterPro" id="IPR036860">
    <property type="entry name" value="SH2_dom_sf"/>
</dbReference>
<evidence type="ECO:0000256" key="6">
    <source>
        <dbReference type="ARBA" id="ARBA00022999"/>
    </source>
</evidence>
<dbReference type="InterPro" id="IPR001245">
    <property type="entry name" value="Ser-Thr/Tyr_kinase_cat_dom"/>
</dbReference>
<proteinExistence type="inferred from homology"/>
<dbReference type="SMART" id="SM00808">
    <property type="entry name" value="FABD"/>
    <property type="match status" value="1"/>
</dbReference>
<keyword evidence="4 12" id="KW-0418">Kinase</keyword>
<dbReference type="PROSITE" id="PS00109">
    <property type="entry name" value="PROTEIN_KINASE_TYR"/>
    <property type="match status" value="1"/>
</dbReference>
<evidence type="ECO:0000256" key="5">
    <source>
        <dbReference type="ARBA" id="ARBA00022840"/>
    </source>
</evidence>
<dbReference type="InterPro" id="IPR011009">
    <property type="entry name" value="Kinase-like_dom_sf"/>
</dbReference>
<dbReference type="PRINTS" id="PR00401">
    <property type="entry name" value="SH2DOMAIN"/>
</dbReference>
<feature type="binding site" evidence="11">
    <location>
        <position position="331"/>
    </location>
    <ligand>
        <name>ATP</name>
        <dbReference type="ChEBI" id="CHEBI:30616"/>
    </ligand>
</feature>
<dbReference type="Pfam" id="PF08919">
    <property type="entry name" value="F_actin_bind"/>
    <property type="match status" value="1"/>
</dbReference>
<dbReference type="EC" id="2.7.10.2" evidence="12"/>
<accession>A0A238BTE1</accession>
<keyword evidence="7 12" id="KW-0829">Tyrosine-protein kinase</keyword>
<evidence type="ECO:0000256" key="3">
    <source>
        <dbReference type="ARBA" id="ARBA00022741"/>
    </source>
</evidence>
<dbReference type="InterPro" id="IPR017441">
    <property type="entry name" value="Protein_kinase_ATP_BS"/>
</dbReference>
<dbReference type="InterPro" id="IPR020635">
    <property type="entry name" value="Tyr_kinase_cat_dom"/>
</dbReference>
<dbReference type="Pfam" id="PF07714">
    <property type="entry name" value="PK_Tyr_Ser-Thr"/>
    <property type="match status" value="1"/>
</dbReference>
<evidence type="ECO:0000256" key="7">
    <source>
        <dbReference type="ARBA" id="ARBA00023137"/>
    </source>
</evidence>
<dbReference type="InterPro" id="IPR000719">
    <property type="entry name" value="Prot_kinase_dom"/>
</dbReference>
<feature type="domain" description="Protein kinase" evidence="16">
    <location>
        <begin position="302"/>
        <end position="552"/>
    </location>
</feature>
<dbReference type="Gene3D" id="3.30.505.10">
    <property type="entry name" value="SH2 domain"/>
    <property type="match status" value="1"/>
</dbReference>
<dbReference type="CDD" id="cd09935">
    <property type="entry name" value="SH2_ABL"/>
    <property type="match status" value="1"/>
</dbReference>
<dbReference type="SUPFAM" id="SSF55550">
    <property type="entry name" value="SH2 domain"/>
    <property type="match status" value="1"/>
</dbReference>
<comment type="similarity">
    <text evidence="12">Belongs to the protein kinase superfamily. Tyr protein kinase family.</text>
</comment>
<keyword evidence="18" id="KW-1185">Reference proteome</keyword>
<evidence type="ECO:0000256" key="10">
    <source>
        <dbReference type="PROSITE-ProRule" id="PRU00192"/>
    </source>
</evidence>
<dbReference type="PRINTS" id="PR00109">
    <property type="entry name" value="TYRKINASE"/>
</dbReference>
<dbReference type="SMART" id="SM00326">
    <property type="entry name" value="SH3"/>
    <property type="match status" value="1"/>
</dbReference>
<evidence type="ECO:0000256" key="1">
    <source>
        <dbReference type="ARBA" id="ARBA00022443"/>
    </source>
</evidence>
<evidence type="ECO:0000256" key="13">
    <source>
        <dbReference type="SAM" id="MobiDB-lite"/>
    </source>
</evidence>
<reference evidence="17 18" key="1">
    <citation type="submission" date="2015-12" db="EMBL/GenBank/DDBJ databases">
        <title>Draft genome of the nematode, Onchocerca flexuosa.</title>
        <authorList>
            <person name="Mitreva M."/>
        </authorList>
    </citation>
    <scope>NUCLEOTIDE SEQUENCE [LARGE SCALE GENOMIC DNA]</scope>
    <source>
        <strain evidence="17">Red Deer</strain>
    </source>
</reference>
<dbReference type="InterPro" id="IPR035837">
    <property type="entry name" value="ABL_SH2"/>
</dbReference>
<dbReference type="CDD" id="cd11850">
    <property type="entry name" value="SH3_Abl"/>
    <property type="match status" value="1"/>
</dbReference>
<dbReference type="GO" id="GO:0005524">
    <property type="term" value="F:ATP binding"/>
    <property type="evidence" value="ECO:0007669"/>
    <property type="project" value="UniProtKB-UniRule"/>
</dbReference>
<feature type="region of interest" description="Disordered" evidence="13">
    <location>
        <begin position="972"/>
        <end position="996"/>
    </location>
</feature>
<dbReference type="GO" id="GO:0007154">
    <property type="term" value="P:cell communication"/>
    <property type="evidence" value="ECO:0007669"/>
    <property type="project" value="UniProtKB-ARBA"/>
</dbReference>
<dbReference type="FunFam" id="3.30.200.20:FF:000037">
    <property type="entry name" value="Tyrosine-protein kinase"/>
    <property type="match status" value="1"/>
</dbReference>
<name>A0A238BTE1_9BILA</name>
<evidence type="ECO:0000259" key="15">
    <source>
        <dbReference type="PROSITE" id="PS50002"/>
    </source>
</evidence>
<dbReference type="Gene3D" id="2.30.30.40">
    <property type="entry name" value="SH3 Domains"/>
    <property type="match status" value="1"/>
</dbReference>
<dbReference type="PROSITE" id="PS50001">
    <property type="entry name" value="SH2"/>
    <property type="match status" value="1"/>
</dbReference>
<dbReference type="SUPFAM" id="SSF50044">
    <property type="entry name" value="SH3-domain"/>
    <property type="match status" value="1"/>
</dbReference>
<dbReference type="GO" id="GO:0023052">
    <property type="term" value="P:signaling"/>
    <property type="evidence" value="ECO:0007669"/>
    <property type="project" value="UniProtKB-ARBA"/>
</dbReference>
<dbReference type="EMBL" id="KZ270005">
    <property type="protein sequence ID" value="OZC08621.1"/>
    <property type="molecule type" value="Genomic_DNA"/>
</dbReference>
<evidence type="ECO:0000256" key="12">
    <source>
        <dbReference type="RuleBase" id="RU362096"/>
    </source>
</evidence>
<dbReference type="SUPFAM" id="SSF56112">
    <property type="entry name" value="Protein kinase-like (PK-like)"/>
    <property type="match status" value="1"/>
</dbReference>
<dbReference type="Pfam" id="PF00018">
    <property type="entry name" value="SH3_1"/>
    <property type="match status" value="1"/>
</dbReference>
<dbReference type="Gene3D" id="3.30.200.20">
    <property type="entry name" value="Phosphorylase Kinase, domain 1"/>
    <property type="match status" value="1"/>
</dbReference>
<dbReference type="GO" id="GO:0051129">
    <property type="term" value="P:negative regulation of cellular component organization"/>
    <property type="evidence" value="ECO:0007669"/>
    <property type="project" value="UniProtKB-ARBA"/>
</dbReference>
<dbReference type="InterPro" id="IPR001452">
    <property type="entry name" value="SH3_domain"/>
</dbReference>
<evidence type="ECO:0000256" key="11">
    <source>
        <dbReference type="PROSITE-ProRule" id="PRU10141"/>
    </source>
</evidence>
<feature type="region of interest" description="Disordered" evidence="13">
    <location>
        <begin position="934"/>
        <end position="958"/>
    </location>
</feature>
<dbReference type="InterPro" id="IPR008266">
    <property type="entry name" value="Tyr_kinase_AS"/>
</dbReference>
<dbReference type="PROSITE" id="PS50011">
    <property type="entry name" value="PROTEIN_KINASE_DOM"/>
    <property type="match status" value="1"/>
</dbReference>
<evidence type="ECO:0000259" key="14">
    <source>
        <dbReference type="PROSITE" id="PS50001"/>
    </source>
</evidence>
<feature type="domain" description="SH2" evidence="14">
    <location>
        <begin position="185"/>
        <end position="275"/>
    </location>
</feature>
<dbReference type="FunFam" id="3.30.505.10:FF:000004">
    <property type="entry name" value="Tyrosine-protein kinase"/>
    <property type="match status" value="1"/>
</dbReference>
<keyword evidence="6 9" id="KW-0727">SH2 domain</keyword>
<dbReference type="Gene3D" id="1.20.120.330">
    <property type="entry name" value="Nucleotidyltransferases domain 2"/>
    <property type="match status" value="1"/>
</dbReference>
<dbReference type="InterPro" id="IPR015015">
    <property type="entry name" value="F-actin-binding"/>
</dbReference>
<feature type="domain" description="SH3" evidence="15">
    <location>
        <begin position="109"/>
        <end position="179"/>
    </location>
</feature>
<dbReference type="FunFam" id="2.30.30.40:FF:000010">
    <property type="entry name" value="Tyrosine-protein kinase"/>
    <property type="match status" value="1"/>
</dbReference>
<dbReference type="PROSITE" id="PS00107">
    <property type="entry name" value="PROTEIN_KINASE_ATP"/>
    <property type="match status" value="1"/>
</dbReference>
<sequence length="1300" mass="146933">MKWKFRYPRFAITRSVHSQLNSIHQMETVRSRCHKVTCFFLSACFDSLSYDWRSGSPCCENFSNPTEMDHRPSSVDTFLAHHHHHRFLQYDSSRWSSREDLLNGSASNESDSLFVALYDFHGVGEEQLSLKRGDHVRVIGHNKAGEWCEAQLVNTRRENSRRNGCIGWVPSSYIAPSNSLEKHSWYHGKVSRSESEYLLSSGISGSFLVRESETSIGQFSISVRHDGRVYHYRISVDRNDWLYITQESKFKTLGELIHHHSLHADGLICTLLYPAPKKERPPMVFSLSPTQPDEWEVERSEIIMRNKLGGGQYGDVYEGYWKKHEKVVAVKTLKEEAMALHDFLAEAAIMKDLHHPNLVQLMGVCTREPPFYIITEYMNRGNLLDYLRKCNKKLSPTVLMYMATQIASGMAYLESRNFIHRDLAARNCLVAEENVVKVADFGLARFMREDTYTAHAGAKFPIKWTAPEGLAYNTFSTKSDVWAFGVLLWEIATYGMSPYPGVELNSVYGLLEKGFRMDAPEGCPPSVYRLMLQCWNWSPSDRPRFKEIHASLESLFPQSNIDEEVDKQLERSRTSLRRHGSSSHRIAIGNDCISIPSSVVPVASPLISNIHSNGGGNMSTAVPTTCSSSTNISLPPPTIEFPPPPPRNQDSYIGATSSNSSTATQCSSIRDVRDTARMKATHRNLPLPIPPLSAKPKLQKLDNTPTCDVLVSPLAEKNLRKAVSKFGTMPKNARIDAYLESMSLQEDTDQSPNASGEYSGGLSDDSLDAVPVSCSNYWNRMDAVVVIVTVTAFLISFRNASEAMSESVNFGQNELLQQLKQRLKKTKSESPVTVASRLSDVNNMTSIAERVEPSIAVIAKTDSKLKKLSDVPKQQEQQWSQRKKTAAIRSLKSKNLPREIGTEAVITNNATSKDGRTQDVGENELRARIRQLRHVEKRNSVEKQQNRNGERREPVNIETARVRTLITQKVAPLQHHRPFSMQPDVESSESSDDDSSKVSIFEKDWGKLWKINLSVIFSAVIVQPEQLENEPLAQRSGTKLHPRAYSTLQRSIKIIYYTLHVFKRPSYIMFRASSVILSKRAIAGNDVNNGNASTKLRSKVAAHPTVPDCNETDELELNGSMIRAQSLRDLTSKFEKMGPLLRAGEKRYSMMENVAGTESMVSSSDGSISSARESNKPAVSRDSLLELYRRLESCICDLRNERVSQVKGQHANYTDGQHALLIRLSDLMQQFHHLCAIYAENISPHSKFRYRELLNRMDVFIRQLRQCVSSSSSNEVMQAEQHIIPQFEQTIRQIMHLVQR</sequence>
<gene>
    <name evidence="17" type="ORF">X798_04302</name>
</gene>
<keyword evidence="5 11" id="KW-0067">ATP-binding</keyword>
<keyword evidence="2 12" id="KW-0808">Transferase</keyword>
<evidence type="ECO:0000313" key="17">
    <source>
        <dbReference type="EMBL" id="OZC08621.1"/>
    </source>
</evidence>
<dbReference type="PANTHER" id="PTHR24418">
    <property type="entry name" value="TYROSINE-PROTEIN KINASE"/>
    <property type="match status" value="1"/>
</dbReference>
<dbReference type="InterPro" id="IPR036028">
    <property type="entry name" value="SH3-like_dom_sf"/>
</dbReference>
<evidence type="ECO:0000256" key="9">
    <source>
        <dbReference type="PROSITE-ProRule" id="PRU00191"/>
    </source>
</evidence>
<dbReference type="SMART" id="SM00219">
    <property type="entry name" value="TyrKc"/>
    <property type="match status" value="1"/>
</dbReference>
<organism evidence="17 18">
    <name type="scientific">Onchocerca flexuosa</name>
    <dbReference type="NCBI Taxonomy" id="387005"/>
    <lineage>
        <taxon>Eukaryota</taxon>
        <taxon>Metazoa</taxon>
        <taxon>Ecdysozoa</taxon>
        <taxon>Nematoda</taxon>
        <taxon>Chromadorea</taxon>
        <taxon>Rhabditida</taxon>
        <taxon>Spirurina</taxon>
        <taxon>Spiruromorpha</taxon>
        <taxon>Filarioidea</taxon>
        <taxon>Onchocercidae</taxon>
        <taxon>Onchocerca</taxon>
    </lineage>
</organism>
<dbReference type="Pfam" id="PF00017">
    <property type="entry name" value="SH2"/>
    <property type="match status" value="1"/>
</dbReference>
<dbReference type="Gene3D" id="1.10.510.10">
    <property type="entry name" value="Transferase(Phosphotransferase) domain 1"/>
    <property type="match status" value="1"/>
</dbReference>
<dbReference type="InterPro" id="IPR000980">
    <property type="entry name" value="SH2"/>
</dbReference>
<feature type="compositionally biased region" description="Basic and acidic residues" evidence="13">
    <location>
        <begin position="934"/>
        <end position="955"/>
    </location>
</feature>
<comment type="catalytic activity">
    <reaction evidence="8 12">
        <text>L-tyrosyl-[protein] + ATP = O-phospho-L-tyrosyl-[protein] + ADP + H(+)</text>
        <dbReference type="Rhea" id="RHEA:10596"/>
        <dbReference type="Rhea" id="RHEA-COMP:10136"/>
        <dbReference type="Rhea" id="RHEA-COMP:20101"/>
        <dbReference type="ChEBI" id="CHEBI:15378"/>
        <dbReference type="ChEBI" id="CHEBI:30616"/>
        <dbReference type="ChEBI" id="CHEBI:46858"/>
        <dbReference type="ChEBI" id="CHEBI:61978"/>
        <dbReference type="ChEBI" id="CHEBI:456216"/>
        <dbReference type="EC" id="2.7.10.2"/>
    </reaction>
</comment>
<dbReference type="OrthoDB" id="98077at2759"/>